<proteinExistence type="predicted"/>
<name>A0ACB7ZF34_9ERIC</name>
<gene>
    <name evidence="1" type="ORF">Vadar_028712</name>
</gene>
<sequence>MEETYQIFVKLLDGKHRALNFPIPSIPLLSIKNQIRQITGVPIDHQRLLTGTKQLDDSSSIFVNPSNGPHPTLHLLLRLCGGKGGFGSLLRGAATKAGQKKTNNFDACRDMSGRRLRHVNAEKKLEEWKAEAEERRLEKVAEEFIKKKAKAAGKKAGAVGEAEKYVEKYKEVSEKCREEVEKAVREAVRDLKRKGAVGGERREDSKKKLKIWMGKRTVGDSGSDDTEEDDSDDNEEEENDKSVILDEENHLGSSKEAEGSLDSVTGRKLDGEPSAGGSSESGSEGEDSAARSLFFVDNSDAGMAGSESSGASEPTLETQGEMMVANVDTSFSEEAALIGTEAFEAEKQECNGSESGNLKAAVGQPLNISSSEDGVALECGTTDAEVVLESESRRAVHEATLVMSTDVSDVMKPLNYEEINSAAELEAFGMERLKSELQSRGLKCGGTLQERAARLFLLKTTPLEMLPKKLLAKK</sequence>
<comment type="caution">
    <text evidence="1">The sequence shown here is derived from an EMBL/GenBank/DDBJ whole genome shotgun (WGS) entry which is preliminary data.</text>
</comment>
<protein>
    <submittedName>
        <fullName evidence="1">Uncharacterized protein</fullName>
    </submittedName>
</protein>
<accession>A0ACB7ZF34</accession>
<dbReference type="Proteomes" id="UP000828048">
    <property type="component" value="Chromosome 12"/>
</dbReference>
<evidence type="ECO:0000313" key="1">
    <source>
        <dbReference type="EMBL" id="KAH7864358.1"/>
    </source>
</evidence>
<organism evidence="1 2">
    <name type="scientific">Vaccinium darrowii</name>
    <dbReference type="NCBI Taxonomy" id="229202"/>
    <lineage>
        <taxon>Eukaryota</taxon>
        <taxon>Viridiplantae</taxon>
        <taxon>Streptophyta</taxon>
        <taxon>Embryophyta</taxon>
        <taxon>Tracheophyta</taxon>
        <taxon>Spermatophyta</taxon>
        <taxon>Magnoliopsida</taxon>
        <taxon>eudicotyledons</taxon>
        <taxon>Gunneridae</taxon>
        <taxon>Pentapetalae</taxon>
        <taxon>asterids</taxon>
        <taxon>Ericales</taxon>
        <taxon>Ericaceae</taxon>
        <taxon>Vaccinioideae</taxon>
        <taxon>Vaccinieae</taxon>
        <taxon>Vaccinium</taxon>
    </lineage>
</organism>
<dbReference type="EMBL" id="CM037162">
    <property type="protein sequence ID" value="KAH7864358.1"/>
    <property type="molecule type" value="Genomic_DNA"/>
</dbReference>
<reference evidence="1 2" key="1">
    <citation type="journal article" date="2021" name="Hortic Res">
        <title>High-quality reference genome and annotation aids understanding of berry development for evergreen blueberry (Vaccinium darrowii).</title>
        <authorList>
            <person name="Yu J."/>
            <person name="Hulse-Kemp A.M."/>
            <person name="Babiker E."/>
            <person name="Staton M."/>
        </authorList>
    </citation>
    <scope>NUCLEOTIDE SEQUENCE [LARGE SCALE GENOMIC DNA]</scope>
    <source>
        <strain evidence="2">cv. NJ 8807/NJ 8810</strain>
        <tissue evidence="1">Young leaf</tissue>
    </source>
</reference>
<keyword evidence="2" id="KW-1185">Reference proteome</keyword>
<evidence type="ECO:0000313" key="2">
    <source>
        <dbReference type="Proteomes" id="UP000828048"/>
    </source>
</evidence>